<reference evidence="3" key="1">
    <citation type="journal article" date="2019" name="Int. J. Syst. Evol. Microbiol.">
        <title>The Global Catalogue of Microorganisms (GCM) 10K type strain sequencing project: providing services to taxonomists for standard genome sequencing and annotation.</title>
        <authorList>
            <consortium name="The Broad Institute Genomics Platform"/>
            <consortium name="The Broad Institute Genome Sequencing Center for Infectious Disease"/>
            <person name="Wu L."/>
            <person name="Ma J."/>
        </authorList>
    </citation>
    <scope>NUCLEOTIDE SEQUENCE [LARGE SCALE GENOMIC DNA]</scope>
    <source>
        <strain evidence="3">KCTC 42441</strain>
    </source>
</reference>
<feature type="chain" id="PRO_5046398574" description="UrcA family protein" evidence="1">
    <location>
        <begin position="22"/>
        <end position="127"/>
    </location>
</feature>
<dbReference type="RefSeq" id="WP_386743287.1">
    <property type="nucleotide sequence ID" value="NZ_JBHRYA010000007.1"/>
</dbReference>
<feature type="signal peptide" evidence="1">
    <location>
        <begin position="1"/>
        <end position="21"/>
    </location>
</feature>
<evidence type="ECO:0000256" key="1">
    <source>
        <dbReference type="SAM" id="SignalP"/>
    </source>
</evidence>
<evidence type="ECO:0000313" key="3">
    <source>
        <dbReference type="Proteomes" id="UP001595705"/>
    </source>
</evidence>
<comment type="caution">
    <text evidence="2">The sequence shown here is derived from an EMBL/GenBank/DDBJ whole genome shotgun (WGS) entry which is preliminary data.</text>
</comment>
<dbReference type="EMBL" id="JBHRYA010000007">
    <property type="protein sequence ID" value="MFC3716174.1"/>
    <property type="molecule type" value="Genomic_DNA"/>
</dbReference>
<evidence type="ECO:0008006" key="4">
    <source>
        <dbReference type="Google" id="ProtNLM"/>
    </source>
</evidence>
<name>A0ABV7XMZ1_9GAMM</name>
<sequence length="127" mass="13359">MHLIPSITITIALALAGTAQAATPDAQATAPTRASVEAAVLECHTQYADRYATHVDAAPSEIAAGSFAACRQQMDAFEALAPALAKQDEQVAIGLGDARAVERKIVARFRKHVRNATIDAVIRARAP</sequence>
<keyword evidence="3" id="KW-1185">Reference proteome</keyword>
<gene>
    <name evidence="2" type="ORF">ACFONC_08425</name>
</gene>
<protein>
    <recommendedName>
        <fullName evidence="4">UrcA family protein</fullName>
    </recommendedName>
</protein>
<evidence type="ECO:0000313" key="2">
    <source>
        <dbReference type="EMBL" id="MFC3716174.1"/>
    </source>
</evidence>
<proteinExistence type="predicted"/>
<accession>A0ABV7XMZ1</accession>
<organism evidence="2 3">
    <name type="scientific">Luteimonas soli</name>
    <dbReference type="NCBI Taxonomy" id="1648966"/>
    <lineage>
        <taxon>Bacteria</taxon>
        <taxon>Pseudomonadati</taxon>
        <taxon>Pseudomonadota</taxon>
        <taxon>Gammaproteobacteria</taxon>
        <taxon>Lysobacterales</taxon>
        <taxon>Lysobacteraceae</taxon>
        <taxon>Luteimonas</taxon>
    </lineage>
</organism>
<keyword evidence="1" id="KW-0732">Signal</keyword>
<dbReference type="Proteomes" id="UP001595705">
    <property type="component" value="Unassembled WGS sequence"/>
</dbReference>